<protein>
    <submittedName>
        <fullName evidence="2">Uncharacterized protein</fullName>
    </submittedName>
</protein>
<gene>
    <name evidence="2" type="ORF">AVDCRST_MAG93-2299</name>
</gene>
<keyword evidence="1" id="KW-1133">Transmembrane helix</keyword>
<sequence length="95" mass="10336">MQHLFVIGLGATSVCAAMAVLWLTRRAPAAVRLALAGLVFIGVFVRSRAASFHHLDKFLGRGPPAFSWGSTQEMPGILLVAGAEALYVRKHHERR</sequence>
<reference evidence="2" key="1">
    <citation type="submission" date="2020-02" db="EMBL/GenBank/DDBJ databases">
        <authorList>
            <person name="Meier V. D."/>
        </authorList>
    </citation>
    <scope>NUCLEOTIDE SEQUENCE</scope>
    <source>
        <strain evidence="2">AVDCRST_MAG93</strain>
    </source>
</reference>
<name>A0A6J4IW51_9CHLR</name>
<evidence type="ECO:0000256" key="1">
    <source>
        <dbReference type="SAM" id="Phobius"/>
    </source>
</evidence>
<keyword evidence="1" id="KW-0812">Transmembrane</keyword>
<keyword evidence="1" id="KW-0472">Membrane</keyword>
<evidence type="ECO:0000313" key="2">
    <source>
        <dbReference type="EMBL" id="CAA9263577.1"/>
    </source>
</evidence>
<dbReference type="EMBL" id="CADCTR010000779">
    <property type="protein sequence ID" value="CAA9263577.1"/>
    <property type="molecule type" value="Genomic_DNA"/>
</dbReference>
<accession>A0A6J4IW51</accession>
<proteinExistence type="predicted"/>
<dbReference type="AlphaFoldDB" id="A0A6J4IW51"/>
<feature type="transmembrane region" description="Helical" evidence="1">
    <location>
        <begin position="29"/>
        <end position="47"/>
    </location>
</feature>
<organism evidence="2">
    <name type="scientific">uncultured Chloroflexia bacterium</name>
    <dbReference type="NCBI Taxonomy" id="1672391"/>
    <lineage>
        <taxon>Bacteria</taxon>
        <taxon>Bacillati</taxon>
        <taxon>Chloroflexota</taxon>
        <taxon>Chloroflexia</taxon>
        <taxon>environmental samples</taxon>
    </lineage>
</organism>